<comment type="similarity">
    <text evidence="1">Belongs to the universal stress protein A family.</text>
</comment>
<dbReference type="PRINTS" id="PR01438">
    <property type="entry name" value="UNVRSLSTRESS"/>
</dbReference>
<dbReference type="Pfam" id="PF00582">
    <property type="entry name" value="Usp"/>
    <property type="match status" value="2"/>
</dbReference>
<dbReference type="PANTHER" id="PTHR46268">
    <property type="entry name" value="STRESS RESPONSE PROTEIN NHAX"/>
    <property type="match status" value="1"/>
</dbReference>
<dbReference type="InterPro" id="IPR006015">
    <property type="entry name" value="Universal_stress_UspA"/>
</dbReference>
<sequence>MATDTQFPRRVVAGVDGSPPSRTAAHWAATEAVHRGLPLRLVWAHEVTSPAYATTEPGVKPDPVYDWAHQGLQELVARCRTAFPSLDVHGDFVPGDPLDVLAEHTHDAELLVLGAAGRSAATGIRLGSIASTLVRTLDCPVVVLRTPPGLDAGPVVVGVDGSTTSAAALDFAVDFAARHQHRLVAVHAWSDLPLDALAPIRAWDFDPEILREEGKALLRGWLQPHRDQHPELTVTEVVTTEKPVDALLEQGANASLLVVGSHGRGAVRRLLLGSVSHAVVHYAAVPVAVVRSAKPD</sequence>
<dbReference type="Gene3D" id="3.40.50.620">
    <property type="entry name" value="HUPs"/>
    <property type="match status" value="2"/>
</dbReference>
<dbReference type="SUPFAM" id="SSF52402">
    <property type="entry name" value="Adenine nucleotide alpha hydrolases-like"/>
    <property type="match status" value="2"/>
</dbReference>
<accession>A0ABS5AKY0</accession>
<evidence type="ECO:0000259" key="4">
    <source>
        <dbReference type="Pfam" id="PF00582"/>
    </source>
</evidence>
<evidence type="ECO:0000313" key="6">
    <source>
        <dbReference type="Proteomes" id="UP001519363"/>
    </source>
</evidence>
<dbReference type="PANTHER" id="PTHR46268:SF27">
    <property type="entry name" value="UNIVERSAL STRESS PROTEIN RV2623"/>
    <property type="match status" value="1"/>
</dbReference>
<dbReference type="InterPro" id="IPR014729">
    <property type="entry name" value="Rossmann-like_a/b/a_fold"/>
</dbReference>
<feature type="domain" description="UspA" evidence="4">
    <location>
        <begin position="154"/>
        <end position="291"/>
    </location>
</feature>
<organism evidence="5 6">
    <name type="scientific">Crossiella equi</name>
    <dbReference type="NCBI Taxonomy" id="130796"/>
    <lineage>
        <taxon>Bacteria</taxon>
        <taxon>Bacillati</taxon>
        <taxon>Actinomycetota</taxon>
        <taxon>Actinomycetes</taxon>
        <taxon>Pseudonocardiales</taxon>
        <taxon>Pseudonocardiaceae</taxon>
        <taxon>Crossiella</taxon>
    </lineage>
</organism>
<keyword evidence="2" id="KW-0547">Nucleotide-binding</keyword>
<evidence type="ECO:0000256" key="1">
    <source>
        <dbReference type="ARBA" id="ARBA00008791"/>
    </source>
</evidence>
<gene>
    <name evidence="5" type="ORF">JOF53_006102</name>
</gene>
<dbReference type="RefSeq" id="WP_086789211.1">
    <property type="nucleotide sequence ID" value="NZ_JAGIOO010000001.1"/>
</dbReference>
<evidence type="ECO:0000313" key="5">
    <source>
        <dbReference type="EMBL" id="MBP2477230.1"/>
    </source>
</evidence>
<feature type="domain" description="UspA" evidence="4">
    <location>
        <begin position="9"/>
        <end position="145"/>
    </location>
</feature>
<evidence type="ECO:0000256" key="2">
    <source>
        <dbReference type="ARBA" id="ARBA00022741"/>
    </source>
</evidence>
<protein>
    <submittedName>
        <fullName evidence="5">Nucleotide-binding universal stress UspA family protein</fullName>
    </submittedName>
</protein>
<keyword evidence="6" id="KW-1185">Reference proteome</keyword>
<evidence type="ECO:0000256" key="3">
    <source>
        <dbReference type="ARBA" id="ARBA00022840"/>
    </source>
</evidence>
<dbReference type="EMBL" id="JAGIOO010000001">
    <property type="protein sequence ID" value="MBP2477230.1"/>
    <property type="molecule type" value="Genomic_DNA"/>
</dbReference>
<name>A0ABS5AKY0_9PSEU</name>
<keyword evidence="3" id="KW-0067">ATP-binding</keyword>
<comment type="caution">
    <text evidence="5">The sequence shown here is derived from an EMBL/GenBank/DDBJ whole genome shotgun (WGS) entry which is preliminary data.</text>
</comment>
<reference evidence="5 6" key="1">
    <citation type="submission" date="2021-03" db="EMBL/GenBank/DDBJ databases">
        <title>Sequencing the genomes of 1000 actinobacteria strains.</title>
        <authorList>
            <person name="Klenk H.-P."/>
        </authorList>
    </citation>
    <scope>NUCLEOTIDE SEQUENCE [LARGE SCALE GENOMIC DNA]</scope>
    <source>
        <strain evidence="5 6">DSM 44580</strain>
    </source>
</reference>
<dbReference type="Proteomes" id="UP001519363">
    <property type="component" value="Unassembled WGS sequence"/>
</dbReference>
<dbReference type="InterPro" id="IPR006016">
    <property type="entry name" value="UspA"/>
</dbReference>
<proteinExistence type="inferred from homology"/>